<keyword evidence="3" id="KW-1185">Reference proteome</keyword>
<dbReference type="RefSeq" id="WP_189993245.1">
    <property type="nucleotide sequence ID" value="NZ_BMZS01000010.1"/>
</dbReference>
<evidence type="ECO:0000313" key="2">
    <source>
        <dbReference type="EMBL" id="GHD58595.1"/>
    </source>
</evidence>
<accession>A0A918XWD0</accession>
<evidence type="ECO:0000256" key="1">
    <source>
        <dbReference type="SAM" id="SignalP"/>
    </source>
</evidence>
<dbReference type="Proteomes" id="UP000630353">
    <property type="component" value="Unassembled WGS sequence"/>
</dbReference>
<organism evidence="2 3">
    <name type="scientific">Thalassobaculum fulvum</name>
    <dbReference type="NCBI Taxonomy" id="1633335"/>
    <lineage>
        <taxon>Bacteria</taxon>
        <taxon>Pseudomonadati</taxon>
        <taxon>Pseudomonadota</taxon>
        <taxon>Alphaproteobacteria</taxon>
        <taxon>Rhodospirillales</taxon>
        <taxon>Thalassobaculaceae</taxon>
        <taxon>Thalassobaculum</taxon>
    </lineage>
</organism>
<dbReference type="EMBL" id="BMZS01000010">
    <property type="protein sequence ID" value="GHD58595.1"/>
    <property type="molecule type" value="Genomic_DNA"/>
</dbReference>
<protein>
    <submittedName>
        <fullName evidence="2">Uncharacterized protein</fullName>
    </submittedName>
</protein>
<gene>
    <name evidence="2" type="ORF">GCM10017083_41790</name>
</gene>
<reference evidence="2" key="2">
    <citation type="submission" date="2020-09" db="EMBL/GenBank/DDBJ databases">
        <authorList>
            <person name="Sun Q."/>
            <person name="Kim S."/>
        </authorList>
    </citation>
    <scope>NUCLEOTIDE SEQUENCE</scope>
    <source>
        <strain evidence="2">KCTC 42651</strain>
    </source>
</reference>
<sequence length="347" mass="37286">MASVTRWTAAFALLVAVLAASGAAPALAEFKSGPWTGNAYAQKDGKFERCVITSEHPDGMRLGFGKSLEGTFEIWLMNKGWSLEAGQPQPVTLWVDDLRRRTGNFQSVSKGAMAAQFVGDTDLVASLKKGNVLHVESAFGSMTFKLTGTFKAIGELEQCWSQSTRAAAAAQAPRAQAPSSGPAKRAKGMDLLALPPRDFAGQVVTSEKSPYFTVPQQVPESMRKWNAALIWNINNGDGVGLSTGVGSNPDIETLRTDLVRQKQPRCKGDMASSSDVRTLPATAIQVKRVEIRCSDIGDGKGVTEVFSFYPHLSGQLLVISHISNDRDVAIEADIEFARRVTAILGAK</sequence>
<comment type="caution">
    <text evidence="2">The sequence shown here is derived from an EMBL/GenBank/DDBJ whole genome shotgun (WGS) entry which is preliminary data.</text>
</comment>
<evidence type="ECO:0000313" key="3">
    <source>
        <dbReference type="Proteomes" id="UP000630353"/>
    </source>
</evidence>
<feature type="signal peptide" evidence="1">
    <location>
        <begin position="1"/>
        <end position="28"/>
    </location>
</feature>
<proteinExistence type="predicted"/>
<reference evidence="2" key="1">
    <citation type="journal article" date="2014" name="Int. J. Syst. Evol. Microbiol.">
        <title>Complete genome sequence of Corynebacterium casei LMG S-19264T (=DSM 44701T), isolated from a smear-ripened cheese.</title>
        <authorList>
            <consortium name="US DOE Joint Genome Institute (JGI-PGF)"/>
            <person name="Walter F."/>
            <person name="Albersmeier A."/>
            <person name="Kalinowski J."/>
            <person name="Ruckert C."/>
        </authorList>
    </citation>
    <scope>NUCLEOTIDE SEQUENCE</scope>
    <source>
        <strain evidence="2">KCTC 42651</strain>
    </source>
</reference>
<name>A0A918XWD0_9PROT</name>
<feature type="chain" id="PRO_5037297073" evidence="1">
    <location>
        <begin position="29"/>
        <end position="347"/>
    </location>
</feature>
<keyword evidence="1" id="KW-0732">Signal</keyword>
<dbReference type="AlphaFoldDB" id="A0A918XWD0"/>